<dbReference type="Proteomes" id="UP001195483">
    <property type="component" value="Unassembled WGS sequence"/>
</dbReference>
<dbReference type="AlphaFoldDB" id="A0AAE0VTX0"/>
<sequence length="72" mass="7659">NTILHPPLLNCALPIALKPGLDENGGSTQRPALGSRWQGKYENGTCGLQTLSCAQIGSLNSTMAIWRIPLLS</sequence>
<reference evidence="1" key="1">
    <citation type="journal article" date="2021" name="Genome Biol. Evol.">
        <title>A High-Quality Reference Genome for a Parasitic Bivalve with Doubly Uniparental Inheritance (Bivalvia: Unionida).</title>
        <authorList>
            <person name="Smith C.H."/>
        </authorList>
    </citation>
    <scope>NUCLEOTIDE SEQUENCE</scope>
    <source>
        <strain evidence="1">CHS0354</strain>
    </source>
</reference>
<protein>
    <submittedName>
        <fullName evidence="1">Uncharacterized protein</fullName>
    </submittedName>
</protein>
<comment type="caution">
    <text evidence="1">The sequence shown here is derived from an EMBL/GenBank/DDBJ whole genome shotgun (WGS) entry which is preliminary data.</text>
</comment>
<reference evidence="1" key="3">
    <citation type="submission" date="2023-05" db="EMBL/GenBank/DDBJ databases">
        <authorList>
            <person name="Smith C.H."/>
        </authorList>
    </citation>
    <scope>NUCLEOTIDE SEQUENCE</scope>
    <source>
        <strain evidence="1">CHS0354</strain>
        <tissue evidence="1">Mantle</tissue>
    </source>
</reference>
<evidence type="ECO:0000313" key="2">
    <source>
        <dbReference type="Proteomes" id="UP001195483"/>
    </source>
</evidence>
<gene>
    <name evidence="1" type="ORF">CHS0354_007967</name>
</gene>
<evidence type="ECO:0000313" key="1">
    <source>
        <dbReference type="EMBL" id="KAK3589022.1"/>
    </source>
</evidence>
<feature type="non-terminal residue" evidence="1">
    <location>
        <position position="1"/>
    </location>
</feature>
<proteinExistence type="predicted"/>
<organism evidence="1 2">
    <name type="scientific">Potamilus streckersoni</name>
    <dbReference type="NCBI Taxonomy" id="2493646"/>
    <lineage>
        <taxon>Eukaryota</taxon>
        <taxon>Metazoa</taxon>
        <taxon>Spiralia</taxon>
        <taxon>Lophotrochozoa</taxon>
        <taxon>Mollusca</taxon>
        <taxon>Bivalvia</taxon>
        <taxon>Autobranchia</taxon>
        <taxon>Heteroconchia</taxon>
        <taxon>Palaeoheterodonta</taxon>
        <taxon>Unionida</taxon>
        <taxon>Unionoidea</taxon>
        <taxon>Unionidae</taxon>
        <taxon>Ambleminae</taxon>
        <taxon>Lampsilini</taxon>
        <taxon>Potamilus</taxon>
    </lineage>
</organism>
<name>A0AAE0VTX0_9BIVA</name>
<dbReference type="EMBL" id="JAEAOA010000537">
    <property type="protein sequence ID" value="KAK3589022.1"/>
    <property type="molecule type" value="Genomic_DNA"/>
</dbReference>
<reference evidence="1" key="2">
    <citation type="journal article" date="2021" name="Genome Biol. Evol.">
        <title>Developing a high-quality reference genome for a parasitic bivalve with doubly uniparental inheritance (Bivalvia: Unionida).</title>
        <authorList>
            <person name="Smith C.H."/>
        </authorList>
    </citation>
    <scope>NUCLEOTIDE SEQUENCE</scope>
    <source>
        <strain evidence="1">CHS0354</strain>
        <tissue evidence="1">Mantle</tissue>
    </source>
</reference>
<keyword evidence="2" id="KW-1185">Reference proteome</keyword>
<accession>A0AAE0VTX0</accession>